<comment type="caution">
    <text evidence="1">The sequence shown here is derived from an EMBL/GenBank/DDBJ whole genome shotgun (WGS) entry which is preliminary data.</text>
</comment>
<feature type="non-terminal residue" evidence="1">
    <location>
        <position position="114"/>
    </location>
</feature>
<sequence>TVLNIQGGLKTYCETRWTSIYETVASISNFQIALEYVLLNEANEIKTIIILESASANLANCFFQLILLANAIKKLPIQGMQEFRQHSINVFNKYWKKFDPNIYILAYFLHPAFR</sequence>
<name>A0A9W4X7U7_9GLOM</name>
<dbReference type="OrthoDB" id="2443806at2759"/>
<organism evidence="1 2">
    <name type="scientific">Funneliformis geosporum</name>
    <dbReference type="NCBI Taxonomy" id="1117311"/>
    <lineage>
        <taxon>Eukaryota</taxon>
        <taxon>Fungi</taxon>
        <taxon>Fungi incertae sedis</taxon>
        <taxon>Mucoromycota</taxon>
        <taxon>Glomeromycotina</taxon>
        <taxon>Glomeromycetes</taxon>
        <taxon>Glomerales</taxon>
        <taxon>Glomeraceae</taxon>
        <taxon>Funneliformis</taxon>
    </lineage>
</organism>
<dbReference type="AlphaFoldDB" id="A0A9W4X7U7"/>
<evidence type="ECO:0000313" key="1">
    <source>
        <dbReference type="EMBL" id="CAI2201189.1"/>
    </source>
</evidence>
<dbReference type="InterPro" id="IPR012337">
    <property type="entry name" value="RNaseH-like_sf"/>
</dbReference>
<protein>
    <submittedName>
        <fullName evidence="1">1134_t:CDS:1</fullName>
    </submittedName>
</protein>
<dbReference type="SUPFAM" id="SSF53098">
    <property type="entry name" value="Ribonuclease H-like"/>
    <property type="match status" value="1"/>
</dbReference>
<dbReference type="Proteomes" id="UP001153678">
    <property type="component" value="Unassembled WGS sequence"/>
</dbReference>
<evidence type="ECO:0000313" key="2">
    <source>
        <dbReference type="Proteomes" id="UP001153678"/>
    </source>
</evidence>
<reference evidence="1" key="1">
    <citation type="submission" date="2022-08" db="EMBL/GenBank/DDBJ databases">
        <authorList>
            <person name="Kallberg Y."/>
            <person name="Tangrot J."/>
            <person name="Rosling A."/>
        </authorList>
    </citation>
    <scope>NUCLEOTIDE SEQUENCE</scope>
    <source>
        <strain evidence="1">Wild A</strain>
    </source>
</reference>
<feature type="non-terminal residue" evidence="1">
    <location>
        <position position="1"/>
    </location>
</feature>
<proteinExistence type="predicted"/>
<keyword evidence="2" id="KW-1185">Reference proteome</keyword>
<dbReference type="EMBL" id="CAMKVN010026799">
    <property type="protein sequence ID" value="CAI2201189.1"/>
    <property type="molecule type" value="Genomic_DNA"/>
</dbReference>
<accession>A0A9W4X7U7</accession>
<gene>
    <name evidence="1" type="ORF">FWILDA_LOCUS19941</name>
</gene>